<name>A0A2A3N7Z8_CAPSP</name>
<organism evidence="1 2">
    <name type="scientific">Capnocytophaga sputigena</name>
    <dbReference type="NCBI Taxonomy" id="1019"/>
    <lineage>
        <taxon>Bacteria</taxon>
        <taxon>Pseudomonadati</taxon>
        <taxon>Bacteroidota</taxon>
        <taxon>Flavobacteriia</taxon>
        <taxon>Flavobacteriales</taxon>
        <taxon>Flavobacteriaceae</taxon>
        <taxon>Capnocytophaga</taxon>
    </lineage>
</organism>
<dbReference type="AlphaFoldDB" id="A0A2A3N7Z8"/>
<dbReference type="Proteomes" id="UP000217334">
    <property type="component" value="Chromosome"/>
</dbReference>
<reference evidence="2" key="1">
    <citation type="submission" date="2017-06" db="EMBL/GenBank/DDBJ databases">
        <title>Capnocytophaga spp. assemblies.</title>
        <authorList>
            <person name="Gulvik C.A."/>
        </authorList>
    </citation>
    <scope>NUCLEOTIDE SEQUENCE [LARGE SCALE GENOMIC DNA]</scope>
    <source>
        <strain evidence="2">H4486</strain>
    </source>
</reference>
<evidence type="ECO:0000313" key="1">
    <source>
        <dbReference type="EMBL" id="ATA79558.1"/>
    </source>
</evidence>
<protein>
    <submittedName>
        <fullName evidence="1">Uncharacterized protein</fullName>
    </submittedName>
</protein>
<evidence type="ECO:0000313" key="2">
    <source>
        <dbReference type="Proteomes" id="UP000217334"/>
    </source>
</evidence>
<dbReference type="EMBL" id="CP022383">
    <property type="protein sequence ID" value="ATA79558.1"/>
    <property type="molecule type" value="Genomic_DNA"/>
</dbReference>
<accession>A0A2A3N7Z8</accession>
<sequence>MAIHYVNLFYKKRIKRMPAFVIYRPHAEKPPYKFQYDAWKNFLYGTKMKIQTYHDLYKNVIPIQY</sequence>
<proteinExistence type="predicted"/>
<gene>
    <name evidence="1" type="ORF">CGC59_07675</name>
</gene>